<dbReference type="PANTHER" id="PTHR31169:SF23">
    <property type="entry name" value="OS03G0572250 PROTEIN"/>
    <property type="match status" value="1"/>
</dbReference>
<dbReference type="InterPro" id="IPR040221">
    <property type="entry name" value="CDCA7/CDA7L"/>
</dbReference>
<dbReference type="PANTHER" id="PTHR31169">
    <property type="entry name" value="OS05G0300700 PROTEIN"/>
    <property type="match status" value="1"/>
</dbReference>
<keyword evidence="6" id="KW-0832">Ubl conjugation</keyword>
<evidence type="ECO:0000313" key="12">
    <source>
        <dbReference type="EMBL" id="KAL2522856.1"/>
    </source>
</evidence>
<gene>
    <name evidence="12" type="ORF">Fot_26779</name>
</gene>
<evidence type="ECO:0000256" key="9">
    <source>
        <dbReference type="ARBA" id="ARBA00023242"/>
    </source>
</evidence>
<protein>
    <recommendedName>
        <fullName evidence="11">Zinc-finger domain-containing protein</fullName>
    </recommendedName>
</protein>
<reference evidence="13" key="1">
    <citation type="submission" date="2024-07" db="EMBL/GenBank/DDBJ databases">
        <title>Two chromosome-level genome assemblies of Korean endemic species Abeliophyllum distichum and Forsythia ovata (Oleaceae).</title>
        <authorList>
            <person name="Jang H."/>
        </authorList>
    </citation>
    <scope>NUCLEOTIDE SEQUENCE [LARGE SCALE GENOMIC DNA]</scope>
</reference>
<evidence type="ECO:0000256" key="8">
    <source>
        <dbReference type="ARBA" id="ARBA00023163"/>
    </source>
</evidence>
<feature type="region of interest" description="Disordered" evidence="10">
    <location>
        <begin position="301"/>
        <end position="364"/>
    </location>
</feature>
<keyword evidence="8" id="KW-0804">Transcription</keyword>
<keyword evidence="5" id="KW-0597">Phosphoprotein</keyword>
<feature type="domain" description="Zinc-finger" evidence="11">
    <location>
        <begin position="165"/>
        <end position="261"/>
    </location>
</feature>
<name>A0ABD1UCT6_9LAMI</name>
<feature type="region of interest" description="Disordered" evidence="10">
    <location>
        <begin position="453"/>
        <end position="499"/>
    </location>
</feature>
<sequence>MVNLRSRANIETLETLENVNTKENENGPNQNISEYERSREQRIKENLERMQKLGILDLSLKVKSLKPTSKITKHRKISQTQSPSPLPPSCPVRRSSRLQNATPISYSEVRLAMKDKSLELEDDLLREEGSKPEIYTEEHEKLLGNTERSWTCFVDGYGKDGKRIYDPVRGKTCHQCRQKTLGHRTHCSQCNMVQGQFCGDCLYMRYGEHVLEAMENPNWICPVCRGICNCSLCRQAKGWPPTGQFYRKISSLGYKSVAHYLIQTRRSNTQSDENVGTKVPVSAKRSLPFSDTEATLAEDDLSKFDGGCQGTNPQFEENRTDNNPNVEKVEETELNAENGETKVAPDESNMKLKNPESPSGSPLYKTNNINIGVFVLEPENHKKESGYIVDNENFLTPEHDQSNMKLKNPDSLSDSTLTSSININIVVSISEPENLKKEDITCMVDNNSFLSVETSPKSKTKRTCTSEQTSDSVAGRLRQRRRMKNASEEPGFDQMLSMP</sequence>
<dbReference type="Proteomes" id="UP001604277">
    <property type="component" value="Unassembled WGS sequence"/>
</dbReference>
<proteinExistence type="predicted"/>
<evidence type="ECO:0000256" key="7">
    <source>
        <dbReference type="ARBA" id="ARBA00023015"/>
    </source>
</evidence>
<dbReference type="GO" id="GO:0005737">
    <property type="term" value="C:cytoplasm"/>
    <property type="evidence" value="ECO:0007669"/>
    <property type="project" value="UniProtKB-SubCell"/>
</dbReference>
<keyword evidence="3" id="KW-0963">Cytoplasm</keyword>
<dbReference type="Pfam" id="PF10497">
    <property type="entry name" value="zf-4CXXC_R1"/>
    <property type="match status" value="1"/>
</dbReference>
<keyword evidence="13" id="KW-1185">Reference proteome</keyword>
<evidence type="ECO:0000256" key="2">
    <source>
        <dbReference type="ARBA" id="ARBA00004496"/>
    </source>
</evidence>
<keyword evidence="4" id="KW-1017">Isopeptide bond</keyword>
<keyword evidence="7" id="KW-0805">Transcription regulation</keyword>
<evidence type="ECO:0000256" key="6">
    <source>
        <dbReference type="ARBA" id="ARBA00022843"/>
    </source>
</evidence>
<evidence type="ECO:0000256" key="10">
    <source>
        <dbReference type="SAM" id="MobiDB-lite"/>
    </source>
</evidence>
<comment type="caution">
    <text evidence="12">The sequence shown here is derived from an EMBL/GenBank/DDBJ whole genome shotgun (WGS) entry which is preliminary data.</text>
</comment>
<evidence type="ECO:0000256" key="4">
    <source>
        <dbReference type="ARBA" id="ARBA00022499"/>
    </source>
</evidence>
<dbReference type="AlphaFoldDB" id="A0ABD1UCT6"/>
<evidence type="ECO:0000256" key="5">
    <source>
        <dbReference type="ARBA" id="ARBA00022553"/>
    </source>
</evidence>
<dbReference type="GO" id="GO:0005634">
    <property type="term" value="C:nucleus"/>
    <property type="evidence" value="ECO:0007669"/>
    <property type="project" value="UniProtKB-SubCell"/>
</dbReference>
<organism evidence="12 13">
    <name type="scientific">Forsythia ovata</name>
    <dbReference type="NCBI Taxonomy" id="205694"/>
    <lineage>
        <taxon>Eukaryota</taxon>
        <taxon>Viridiplantae</taxon>
        <taxon>Streptophyta</taxon>
        <taxon>Embryophyta</taxon>
        <taxon>Tracheophyta</taxon>
        <taxon>Spermatophyta</taxon>
        <taxon>Magnoliopsida</taxon>
        <taxon>eudicotyledons</taxon>
        <taxon>Gunneridae</taxon>
        <taxon>Pentapetalae</taxon>
        <taxon>asterids</taxon>
        <taxon>lamiids</taxon>
        <taxon>Lamiales</taxon>
        <taxon>Oleaceae</taxon>
        <taxon>Forsythieae</taxon>
        <taxon>Forsythia</taxon>
    </lineage>
</organism>
<comment type="subcellular location">
    <subcellularLocation>
        <location evidence="2">Cytoplasm</location>
    </subcellularLocation>
    <subcellularLocation>
        <location evidence="1">Nucleus</location>
    </subcellularLocation>
</comment>
<evidence type="ECO:0000256" key="3">
    <source>
        <dbReference type="ARBA" id="ARBA00022490"/>
    </source>
</evidence>
<feature type="compositionally biased region" description="Polar residues" evidence="10">
    <location>
        <begin position="310"/>
        <end position="325"/>
    </location>
</feature>
<keyword evidence="9" id="KW-0539">Nucleus</keyword>
<evidence type="ECO:0000259" key="11">
    <source>
        <dbReference type="Pfam" id="PF10497"/>
    </source>
</evidence>
<evidence type="ECO:0000313" key="13">
    <source>
        <dbReference type="Proteomes" id="UP001604277"/>
    </source>
</evidence>
<dbReference type="EMBL" id="JBFOLJ010000007">
    <property type="protein sequence ID" value="KAL2522856.1"/>
    <property type="molecule type" value="Genomic_DNA"/>
</dbReference>
<feature type="compositionally biased region" description="Basic and acidic residues" evidence="10">
    <location>
        <begin position="339"/>
        <end position="354"/>
    </location>
</feature>
<feature type="region of interest" description="Disordered" evidence="10">
    <location>
        <begin position="69"/>
        <end position="95"/>
    </location>
</feature>
<evidence type="ECO:0000256" key="1">
    <source>
        <dbReference type="ARBA" id="ARBA00004123"/>
    </source>
</evidence>
<accession>A0ABD1UCT6</accession>
<feature type="compositionally biased region" description="Polar residues" evidence="10">
    <location>
        <begin position="453"/>
        <end position="472"/>
    </location>
</feature>
<dbReference type="InterPro" id="IPR018866">
    <property type="entry name" value="Znf-4CXXC_R1"/>
</dbReference>